<sequence length="299" mass="33985">MILKDGWYYYTHTTGRNLQLFKTRAMSRLRQADSKVVWTPPATGPNSRNIWAPELHFVNGKWYLYYAADDGRNENHRMWVLENASADPLQGEWIDRGKLNLPDDRWAIDATLLQHQGQLYTVWSGWEGFTDGRQDLYIAKMTNPWTSEGPRIRLSTPEYNWEKEGSPDVNEGPEFLLNGNKIFLVYSASHCSTDNYALGMLTANATADLMNPASWRKSPQPVFGPYAGGGTNGVGHNSFFTTPDGKGHWILYHANPLPDLGCSNRRSPRMQRFTFKPDGTPDFGEPVKLDQWLPRPSGE</sequence>
<keyword evidence="2" id="KW-0732">Signal</keyword>
<comment type="caution">
    <text evidence="7">The sequence shown here is derived from an EMBL/GenBank/DDBJ whole genome shotgun (WGS) entry which is preliminary data.</text>
</comment>
<evidence type="ECO:0000256" key="1">
    <source>
        <dbReference type="ARBA" id="ARBA00009865"/>
    </source>
</evidence>
<keyword evidence="3 5" id="KW-0378">Hydrolase</keyword>
<keyword evidence="8" id="KW-1185">Reference proteome</keyword>
<evidence type="ECO:0000313" key="7">
    <source>
        <dbReference type="EMBL" id="GAA4405454.1"/>
    </source>
</evidence>
<accession>A0ABP8KFD1</accession>
<dbReference type="InterPro" id="IPR023296">
    <property type="entry name" value="Glyco_hydro_beta-prop_sf"/>
</dbReference>
<evidence type="ECO:0000256" key="4">
    <source>
        <dbReference type="ARBA" id="ARBA00023295"/>
    </source>
</evidence>
<proteinExistence type="inferred from homology"/>
<evidence type="ECO:0000313" key="8">
    <source>
        <dbReference type="Proteomes" id="UP001500936"/>
    </source>
</evidence>
<evidence type="ECO:0000256" key="6">
    <source>
        <dbReference type="SAM" id="MobiDB-lite"/>
    </source>
</evidence>
<protein>
    <submittedName>
        <fullName evidence="7">Glycoside hydrolase family 43 protein</fullName>
    </submittedName>
</protein>
<dbReference type="InterPro" id="IPR006710">
    <property type="entry name" value="Glyco_hydro_43"/>
</dbReference>
<dbReference type="PIRSF" id="PIRSF025414">
    <property type="entry name" value="Alpha-L-arabinofuranosidase"/>
    <property type="match status" value="1"/>
</dbReference>
<dbReference type="GO" id="GO:0016787">
    <property type="term" value="F:hydrolase activity"/>
    <property type="evidence" value="ECO:0007669"/>
    <property type="project" value="UniProtKB-KW"/>
</dbReference>
<evidence type="ECO:0000256" key="3">
    <source>
        <dbReference type="ARBA" id="ARBA00022801"/>
    </source>
</evidence>
<dbReference type="PANTHER" id="PTHR43817:SF1">
    <property type="entry name" value="HYDROLASE, FAMILY 43, PUTATIVE (AFU_ORTHOLOGUE AFUA_3G01660)-RELATED"/>
    <property type="match status" value="1"/>
</dbReference>
<evidence type="ECO:0000256" key="5">
    <source>
        <dbReference type="RuleBase" id="RU361187"/>
    </source>
</evidence>
<dbReference type="Pfam" id="PF04616">
    <property type="entry name" value="Glyco_hydro_43"/>
    <property type="match status" value="1"/>
</dbReference>
<dbReference type="PANTHER" id="PTHR43817">
    <property type="entry name" value="GLYCOSYL HYDROLASE"/>
    <property type="match status" value="1"/>
</dbReference>
<dbReference type="Gene3D" id="2.115.10.20">
    <property type="entry name" value="Glycosyl hydrolase domain, family 43"/>
    <property type="match status" value="1"/>
</dbReference>
<name>A0ABP8KFD1_9BACT</name>
<dbReference type="SUPFAM" id="SSF75005">
    <property type="entry name" value="Arabinanase/levansucrase/invertase"/>
    <property type="match status" value="1"/>
</dbReference>
<organism evidence="7 8">
    <name type="scientific">Nibrella viscosa</name>
    <dbReference type="NCBI Taxonomy" id="1084524"/>
    <lineage>
        <taxon>Bacteria</taxon>
        <taxon>Pseudomonadati</taxon>
        <taxon>Bacteroidota</taxon>
        <taxon>Cytophagia</taxon>
        <taxon>Cytophagales</taxon>
        <taxon>Spirosomataceae</taxon>
        <taxon>Nibrella</taxon>
    </lineage>
</organism>
<evidence type="ECO:0000256" key="2">
    <source>
        <dbReference type="ARBA" id="ARBA00022729"/>
    </source>
</evidence>
<dbReference type="EMBL" id="BAABHB010000004">
    <property type="protein sequence ID" value="GAA4405454.1"/>
    <property type="molecule type" value="Genomic_DNA"/>
</dbReference>
<reference evidence="8" key="1">
    <citation type="journal article" date="2019" name="Int. J. Syst. Evol. Microbiol.">
        <title>The Global Catalogue of Microorganisms (GCM) 10K type strain sequencing project: providing services to taxonomists for standard genome sequencing and annotation.</title>
        <authorList>
            <consortium name="The Broad Institute Genomics Platform"/>
            <consortium name="The Broad Institute Genome Sequencing Center for Infectious Disease"/>
            <person name="Wu L."/>
            <person name="Ma J."/>
        </authorList>
    </citation>
    <scope>NUCLEOTIDE SEQUENCE [LARGE SCALE GENOMIC DNA]</scope>
    <source>
        <strain evidence="8">JCM 17925</strain>
    </source>
</reference>
<gene>
    <name evidence="7" type="ORF">GCM10023187_23830</name>
</gene>
<feature type="region of interest" description="Disordered" evidence="6">
    <location>
        <begin position="276"/>
        <end position="299"/>
    </location>
</feature>
<comment type="similarity">
    <text evidence="1 5">Belongs to the glycosyl hydrolase 43 family.</text>
</comment>
<keyword evidence="4 5" id="KW-0326">Glycosidase</keyword>
<dbReference type="CDD" id="cd18820">
    <property type="entry name" value="GH43_LbAraf43-like"/>
    <property type="match status" value="1"/>
</dbReference>
<dbReference type="InterPro" id="IPR016828">
    <property type="entry name" value="Alpha-L-arabinofuranosidase"/>
</dbReference>
<dbReference type="Proteomes" id="UP001500936">
    <property type="component" value="Unassembled WGS sequence"/>
</dbReference>